<keyword evidence="7 14" id="KW-1133">Transmembrane helix</keyword>
<dbReference type="InterPro" id="IPR038377">
    <property type="entry name" value="Na/Glc_symporter_sf"/>
</dbReference>
<keyword evidence="6 14" id="KW-0769">Symport</keyword>
<keyword evidence="8 14" id="KW-0915">Sodium</keyword>
<dbReference type="GO" id="GO:0005886">
    <property type="term" value="C:plasma membrane"/>
    <property type="evidence" value="ECO:0007669"/>
    <property type="project" value="UniProtKB-SubCell"/>
</dbReference>
<comment type="similarity">
    <text evidence="2 13">Belongs to the sodium:solute symporter (SSF) (TC 2.A.21) family.</text>
</comment>
<keyword evidence="3 14" id="KW-0813">Transport</keyword>
<proteinExistence type="inferred from homology"/>
<evidence type="ECO:0000313" key="15">
    <source>
        <dbReference type="EMBL" id="AIY67628.1"/>
    </source>
</evidence>
<reference evidence="15 16" key="1">
    <citation type="submission" date="2014-11" db="EMBL/GenBank/DDBJ databases">
        <title>Complete Genome Sequence of Pseudoalteromonas sp. Strain OCN003 Isolated from Kaneohe Bay, Oahu, Hawaii.</title>
        <authorList>
            <person name="Beurmann S."/>
            <person name="Videau P."/>
            <person name="Ushijima B."/>
            <person name="Smith A.M."/>
            <person name="Aeby G.S."/>
            <person name="Callahan S.M."/>
            <person name="Belcaid M."/>
        </authorList>
    </citation>
    <scope>NUCLEOTIDE SEQUENCE [LARGE SCALE GENOMIC DNA]</scope>
    <source>
        <strain evidence="15 16">OCN003</strain>
    </source>
</reference>
<dbReference type="EMBL" id="CP009889">
    <property type="protein sequence ID" value="AIY67628.1"/>
    <property type="molecule type" value="Genomic_DNA"/>
</dbReference>
<dbReference type="KEGG" id="pseo:OM33_21845"/>
<dbReference type="RefSeq" id="WP_040136785.1">
    <property type="nucleotide sequence ID" value="NZ_CP009889.1"/>
</dbReference>
<evidence type="ECO:0000313" key="16">
    <source>
        <dbReference type="Proteomes" id="UP000030341"/>
    </source>
</evidence>
<comment type="subcellular location">
    <subcellularLocation>
        <location evidence="14">Cell inner membrane</location>
        <topology evidence="14">Multi-pass membrane protein</topology>
    </subcellularLocation>
    <subcellularLocation>
        <location evidence="1">Cell membrane</location>
        <topology evidence="1">Multi-pass membrane protein</topology>
    </subcellularLocation>
</comment>
<evidence type="ECO:0000256" key="7">
    <source>
        <dbReference type="ARBA" id="ARBA00022989"/>
    </source>
</evidence>
<evidence type="ECO:0000256" key="13">
    <source>
        <dbReference type="RuleBase" id="RU362091"/>
    </source>
</evidence>
<dbReference type="InterPro" id="IPR018212">
    <property type="entry name" value="Na/solute_symporter_CS"/>
</dbReference>
<accession>A0A0A7EM85</accession>
<feature type="transmembrane region" description="Helical" evidence="14">
    <location>
        <begin position="303"/>
        <end position="328"/>
    </location>
</feature>
<comment type="catalytic activity">
    <reaction evidence="12">
        <text>L-proline(in) + Na(+)(in) = L-proline(out) + Na(+)(out)</text>
        <dbReference type="Rhea" id="RHEA:28967"/>
        <dbReference type="ChEBI" id="CHEBI:29101"/>
        <dbReference type="ChEBI" id="CHEBI:60039"/>
    </reaction>
</comment>
<dbReference type="PROSITE" id="PS00457">
    <property type="entry name" value="NA_SOLUT_SYMP_2"/>
    <property type="match status" value="1"/>
</dbReference>
<comment type="function">
    <text evidence="14">Catalyzes the sodium-dependent uptake of extracellular L-proline.</text>
</comment>
<dbReference type="InterPro" id="IPR050277">
    <property type="entry name" value="Sodium:Solute_Symporter"/>
</dbReference>
<evidence type="ECO:0000256" key="5">
    <source>
        <dbReference type="ARBA" id="ARBA00022692"/>
    </source>
</evidence>
<dbReference type="GO" id="GO:0015824">
    <property type="term" value="P:proline transport"/>
    <property type="evidence" value="ECO:0007669"/>
    <property type="project" value="UniProtKB-UniRule"/>
</dbReference>
<dbReference type="InterPro" id="IPR011851">
    <property type="entry name" value="Na/Pro_symporter"/>
</dbReference>
<sequence>MFDYATFSILLYFALLIFIGVYAMKKSTSDNGEYLLGGRNVSAKVTALSAGASDMSGWMLMGLPGAAYVSGLGSIWLAVGLVIGAYVNYHIVAPKLRVFTELADNALTIPEFFSKRFALEKGNVRLISSIVIIVFFTVYTASGLVAGGKLFESAFNIDYTIGIVATVSIVVLYTVLGGFLAVSLSDFIQGVIMLIALIAVPMVTFSHFDADAASNFSQSLSFDFGKTELIAAISLMTWGLGYFGQPHIIVRFMAIDSHENLAKARKIGVSWMTLSIIGALVTGLVGASFIANSKQSVSDPETIFIFLSQFLFHPFVAGWLLAAILAAIMSTISSQLLVSSSSLVEDIYKSYSKRQPSSQELLTISRICVLVVAVVASLIALDSNSSVLNLVSNAWAGFGAAFGPLVIFSLWWKKLTHSGAVAGVVVGSLTVLLWAYVPLLENGETLSVYFYELLPGFVASSIAIVLVSLNTQQPDQQAMKWFNATHNKLQEA</sequence>
<evidence type="ECO:0000256" key="9">
    <source>
        <dbReference type="ARBA" id="ARBA00023065"/>
    </source>
</evidence>
<dbReference type="InterPro" id="IPR001734">
    <property type="entry name" value="Na/solute_symporter"/>
</dbReference>
<feature type="transmembrane region" description="Helical" evidence="14">
    <location>
        <begin position="229"/>
        <end position="250"/>
    </location>
</feature>
<dbReference type="Gene3D" id="1.20.1730.10">
    <property type="entry name" value="Sodium/glucose cotransporter"/>
    <property type="match status" value="1"/>
</dbReference>
<dbReference type="PANTHER" id="PTHR48086">
    <property type="entry name" value="SODIUM/PROLINE SYMPORTER-RELATED"/>
    <property type="match status" value="1"/>
</dbReference>
<evidence type="ECO:0000256" key="1">
    <source>
        <dbReference type="ARBA" id="ARBA00004651"/>
    </source>
</evidence>
<feature type="transmembrane region" description="Helical" evidence="14">
    <location>
        <begin position="67"/>
        <end position="87"/>
    </location>
</feature>
<gene>
    <name evidence="15" type="ORF">OM33_21845</name>
</gene>
<evidence type="ECO:0000256" key="11">
    <source>
        <dbReference type="ARBA" id="ARBA00023201"/>
    </source>
</evidence>
<feature type="transmembrane region" description="Helical" evidence="14">
    <location>
        <begin position="449"/>
        <end position="469"/>
    </location>
</feature>
<feature type="transmembrane region" description="Helical" evidence="14">
    <location>
        <begin position="191"/>
        <end position="209"/>
    </location>
</feature>
<feature type="transmembrane region" description="Helical" evidence="14">
    <location>
        <begin position="271"/>
        <end position="291"/>
    </location>
</feature>
<feature type="transmembrane region" description="Helical" evidence="14">
    <location>
        <begin position="361"/>
        <end position="381"/>
    </location>
</feature>
<organism evidence="15 16">
    <name type="scientific">Pseudoalteromonas piratica</name>
    <dbReference type="NCBI Taxonomy" id="1348114"/>
    <lineage>
        <taxon>Bacteria</taxon>
        <taxon>Pseudomonadati</taxon>
        <taxon>Pseudomonadota</taxon>
        <taxon>Gammaproteobacteria</taxon>
        <taxon>Alteromonadales</taxon>
        <taxon>Pseudoalteromonadaceae</taxon>
        <taxon>Pseudoalteromonas</taxon>
    </lineage>
</organism>
<evidence type="ECO:0000256" key="4">
    <source>
        <dbReference type="ARBA" id="ARBA00022475"/>
    </source>
</evidence>
<keyword evidence="5 14" id="KW-0812">Transmembrane</keyword>
<dbReference type="NCBIfam" id="TIGR00813">
    <property type="entry name" value="sss"/>
    <property type="match status" value="1"/>
</dbReference>
<feature type="transmembrane region" description="Helical" evidence="14">
    <location>
        <begin position="419"/>
        <end position="437"/>
    </location>
</feature>
<dbReference type="CDD" id="cd11475">
    <property type="entry name" value="SLC5sbd_PutP"/>
    <property type="match status" value="1"/>
</dbReference>
<feature type="transmembrane region" description="Helical" evidence="14">
    <location>
        <begin position="159"/>
        <end position="184"/>
    </location>
</feature>
<evidence type="ECO:0000256" key="8">
    <source>
        <dbReference type="ARBA" id="ARBA00023053"/>
    </source>
</evidence>
<dbReference type="AlphaFoldDB" id="A0A0A7EM85"/>
<keyword evidence="11 14" id="KW-0739">Sodium transport</keyword>
<dbReference type="GO" id="GO:0005298">
    <property type="term" value="F:proline:sodium symporter activity"/>
    <property type="evidence" value="ECO:0007669"/>
    <property type="project" value="UniProtKB-UniRule"/>
</dbReference>
<keyword evidence="16" id="KW-1185">Reference proteome</keyword>
<keyword evidence="14" id="KW-0997">Cell inner membrane</keyword>
<keyword evidence="9 14" id="KW-0406">Ion transport</keyword>
<protein>
    <recommendedName>
        <fullName evidence="14">Sodium/proline symporter</fullName>
    </recommendedName>
    <alternativeName>
        <fullName evidence="14">Proline permease</fullName>
    </alternativeName>
</protein>
<evidence type="ECO:0000256" key="10">
    <source>
        <dbReference type="ARBA" id="ARBA00023136"/>
    </source>
</evidence>
<feature type="transmembrane region" description="Helical" evidence="14">
    <location>
        <begin position="6"/>
        <end position="24"/>
    </location>
</feature>
<dbReference type="GO" id="GO:0031402">
    <property type="term" value="F:sodium ion binding"/>
    <property type="evidence" value="ECO:0007669"/>
    <property type="project" value="UniProtKB-UniRule"/>
</dbReference>
<name>A0A0A7EM85_9GAMM</name>
<dbReference type="STRING" id="1348114.OM33_21845"/>
<keyword evidence="10 14" id="KW-0472">Membrane</keyword>
<feature type="transmembrane region" description="Helical" evidence="14">
    <location>
        <begin position="393"/>
        <end position="412"/>
    </location>
</feature>
<evidence type="ECO:0000256" key="2">
    <source>
        <dbReference type="ARBA" id="ARBA00006434"/>
    </source>
</evidence>
<dbReference type="Proteomes" id="UP000030341">
    <property type="component" value="Chromosome 2"/>
</dbReference>
<dbReference type="PROSITE" id="PS50283">
    <property type="entry name" value="NA_SOLUT_SYMP_3"/>
    <property type="match status" value="1"/>
</dbReference>
<evidence type="ECO:0000256" key="14">
    <source>
        <dbReference type="RuleBase" id="RU366012"/>
    </source>
</evidence>
<keyword evidence="14" id="KW-0029">Amino-acid transport</keyword>
<keyword evidence="4" id="KW-1003">Cell membrane</keyword>
<evidence type="ECO:0000256" key="3">
    <source>
        <dbReference type="ARBA" id="ARBA00022448"/>
    </source>
</evidence>
<dbReference type="PANTHER" id="PTHR48086:SF3">
    <property type="entry name" value="SODIUM_PROLINE SYMPORTER"/>
    <property type="match status" value="1"/>
</dbReference>
<dbReference type="NCBIfam" id="TIGR02121">
    <property type="entry name" value="Na_Pro_sym"/>
    <property type="match status" value="1"/>
</dbReference>
<dbReference type="HOGENOM" id="CLU_018808_15_2_6"/>
<evidence type="ECO:0000256" key="6">
    <source>
        <dbReference type="ARBA" id="ARBA00022847"/>
    </source>
</evidence>
<feature type="transmembrane region" description="Helical" evidence="14">
    <location>
        <begin position="124"/>
        <end position="147"/>
    </location>
</feature>
<dbReference type="eggNOG" id="COG0591">
    <property type="taxonomic scope" value="Bacteria"/>
</dbReference>
<dbReference type="Pfam" id="PF00474">
    <property type="entry name" value="SSF"/>
    <property type="match status" value="1"/>
</dbReference>
<dbReference type="GO" id="GO:0015193">
    <property type="term" value="F:L-proline transmembrane transporter activity"/>
    <property type="evidence" value="ECO:0007669"/>
    <property type="project" value="TreeGrafter"/>
</dbReference>
<evidence type="ECO:0000256" key="12">
    <source>
        <dbReference type="ARBA" id="ARBA00033708"/>
    </source>
</evidence>